<evidence type="ECO:0000313" key="2">
    <source>
        <dbReference type="Proteomes" id="UP000306223"/>
    </source>
</evidence>
<dbReference type="EMBL" id="SUNH01000007">
    <property type="protein sequence ID" value="TJZ85831.1"/>
    <property type="molecule type" value="Genomic_DNA"/>
</dbReference>
<comment type="caution">
    <text evidence="1">The sequence shown here is derived from an EMBL/GenBank/DDBJ whole genome shotgun (WGS) entry which is preliminary data.</text>
</comment>
<dbReference type="OrthoDB" id="9132369at2"/>
<dbReference type="InterPro" id="IPR056209">
    <property type="entry name" value="SU10_adaptor"/>
</dbReference>
<keyword evidence="2" id="KW-1185">Reference proteome</keyword>
<name>A0A4U0QUL6_9RHOB</name>
<dbReference type="AlphaFoldDB" id="A0A4U0QUL6"/>
<accession>A0A4U0QUL6</accession>
<dbReference type="Pfam" id="PF24175">
    <property type="entry name" value="SU10_adaptor"/>
    <property type="match status" value="1"/>
</dbReference>
<gene>
    <name evidence="1" type="ORF">FA740_05370</name>
</gene>
<reference evidence="1 2" key="1">
    <citation type="submission" date="2019-04" db="EMBL/GenBank/DDBJ databases">
        <authorList>
            <person name="Li J."/>
        </authorList>
    </citation>
    <scope>NUCLEOTIDE SEQUENCE [LARGE SCALE GENOMIC DNA]</scope>
    <source>
        <strain evidence="1 2">CCTCC AB2016182</strain>
    </source>
</reference>
<sequence length="225" mass="23914">MKRASTILQDADAVRWTPMELLDWLNEAQRAVVIAKPNAKSGTAVFNLVSGTRQTLPEQYTILSRIIRNGGATGKAIRQLARREILDAQLPGWHNTAVLPFNAQADYAFQDMMNPREFYVAPGNTGTGSIEAVVGMVPANVAAPSSGSQLDIAAYTGTVDLPDIYQSILLDFLLFRAFSKDSAAPDAAQRAQTHLGLATAALGGMGASEMAMSMATAFLTQPAAG</sequence>
<dbReference type="Proteomes" id="UP000306223">
    <property type="component" value="Unassembled WGS sequence"/>
</dbReference>
<proteinExistence type="predicted"/>
<evidence type="ECO:0000313" key="1">
    <source>
        <dbReference type="EMBL" id="TJZ85831.1"/>
    </source>
</evidence>
<organism evidence="1 2">
    <name type="scientific">Paracoccus hibiscisoli</name>
    <dbReference type="NCBI Taxonomy" id="2023261"/>
    <lineage>
        <taxon>Bacteria</taxon>
        <taxon>Pseudomonadati</taxon>
        <taxon>Pseudomonadota</taxon>
        <taxon>Alphaproteobacteria</taxon>
        <taxon>Rhodobacterales</taxon>
        <taxon>Paracoccaceae</taxon>
        <taxon>Paracoccus</taxon>
    </lineage>
</organism>
<protein>
    <submittedName>
        <fullName evidence="1">Uncharacterized protein</fullName>
    </submittedName>
</protein>